<dbReference type="OrthoDB" id="2399539at2759"/>
<evidence type="ECO:0000259" key="10">
    <source>
        <dbReference type="PROSITE" id="PS50048"/>
    </source>
</evidence>
<evidence type="ECO:0000256" key="9">
    <source>
        <dbReference type="SAM" id="MobiDB-lite"/>
    </source>
</evidence>
<dbReference type="Gene3D" id="4.10.240.10">
    <property type="entry name" value="Zn(2)-C6 fungal-type DNA-binding domain"/>
    <property type="match status" value="1"/>
</dbReference>
<evidence type="ECO:0000256" key="3">
    <source>
        <dbReference type="ARBA" id="ARBA00022833"/>
    </source>
</evidence>
<dbReference type="SUPFAM" id="SSF57701">
    <property type="entry name" value="Zn2/Cys6 DNA-binding domain"/>
    <property type="match status" value="1"/>
</dbReference>
<feature type="coiled-coil region" evidence="8">
    <location>
        <begin position="55"/>
        <end position="82"/>
    </location>
</feature>
<dbReference type="CDD" id="cd12148">
    <property type="entry name" value="fungal_TF_MHR"/>
    <property type="match status" value="1"/>
</dbReference>
<dbReference type="InterPro" id="IPR052202">
    <property type="entry name" value="Yeast_MetPath_Reg"/>
</dbReference>
<keyword evidence="7" id="KW-0539">Nucleus</keyword>
<feature type="region of interest" description="Disordered" evidence="9">
    <location>
        <begin position="87"/>
        <end position="119"/>
    </location>
</feature>
<keyword evidence="2" id="KW-0479">Metal-binding</keyword>
<feature type="compositionally biased region" description="Polar residues" evidence="9">
    <location>
        <begin position="99"/>
        <end position="111"/>
    </location>
</feature>
<keyword evidence="6" id="KW-0804">Transcription</keyword>
<dbReference type="GO" id="GO:0008270">
    <property type="term" value="F:zinc ion binding"/>
    <property type="evidence" value="ECO:0007669"/>
    <property type="project" value="InterPro"/>
</dbReference>
<keyword evidence="8" id="KW-0175">Coiled coil</keyword>
<dbReference type="GO" id="GO:0000981">
    <property type="term" value="F:DNA-binding transcription factor activity, RNA polymerase II-specific"/>
    <property type="evidence" value="ECO:0007669"/>
    <property type="project" value="InterPro"/>
</dbReference>
<dbReference type="Pfam" id="PF00172">
    <property type="entry name" value="Zn_clus"/>
    <property type="match status" value="1"/>
</dbReference>
<evidence type="ECO:0000313" key="11">
    <source>
        <dbReference type="EMBL" id="RDW63307.1"/>
    </source>
</evidence>
<name>A0A3D8QND8_9HELO</name>
<dbReference type="PANTHER" id="PTHR47782:SF12">
    <property type="entry name" value="ZN(II)2CYS6 TRANSCRIPTION FACTOR (EUROFUNG)"/>
    <property type="match status" value="1"/>
</dbReference>
<dbReference type="Proteomes" id="UP000256645">
    <property type="component" value="Unassembled WGS sequence"/>
</dbReference>
<evidence type="ECO:0000256" key="8">
    <source>
        <dbReference type="SAM" id="Coils"/>
    </source>
</evidence>
<evidence type="ECO:0000256" key="2">
    <source>
        <dbReference type="ARBA" id="ARBA00022723"/>
    </source>
</evidence>
<evidence type="ECO:0000256" key="5">
    <source>
        <dbReference type="ARBA" id="ARBA00023125"/>
    </source>
</evidence>
<evidence type="ECO:0000256" key="4">
    <source>
        <dbReference type="ARBA" id="ARBA00023015"/>
    </source>
</evidence>
<dbReference type="PROSITE" id="PS00463">
    <property type="entry name" value="ZN2_CY6_FUNGAL_1"/>
    <property type="match status" value="1"/>
</dbReference>
<feature type="domain" description="Zn(2)-C6 fungal-type" evidence="10">
    <location>
        <begin position="18"/>
        <end position="46"/>
    </location>
</feature>
<dbReference type="CDD" id="cd00067">
    <property type="entry name" value="GAL4"/>
    <property type="match status" value="1"/>
</dbReference>
<dbReference type="Pfam" id="PF04082">
    <property type="entry name" value="Fungal_trans"/>
    <property type="match status" value="1"/>
</dbReference>
<dbReference type="SMART" id="SM00906">
    <property type="entry name" value="Fungal_trans"/>
    <property type="match status" value="1"/>
</dbReference>
<sequence length="676" mass="75825">MDTSRSVGGLRSRAITKACSACHRRKIKCDGTKPICGQCRRAGAECQPHERAGRAAMYAETVDQLQQRVRWLESEIAKTNSVPDLELVPTGTPLHLGPASSQDKPTSTSPRPHSIGGPRSRFIDTNMDAFAAEIGVLSLNAIGEMRFQGSLTGIVFCKLVTAAARKLLGVEIKTTGTVYQDREEESFHTASELVDTAPDTADLDHVPPRALAEVLLQTYINCIHVTYPIFHTANLDALITAVYTDKEGVSPTQSAIFHLIMALGAIHQKSLVDDAIPATCLAAKFFTRAMAKLDYILLWDGIEGLQVVLLLSMYASYRPSGSSQWHLLGIAMRICVDIGLHRQNRHWNFTPTQWDIRRRLFWTTYAMDRMVCFNIGRPSTLLDDHIDASFPDATFDRISKRKSIALAIHHVKLRQIQSRLTHDVYAIARPNLTIDGREGRLEIISNLQDQLEAWRIELYSIYEKENSPYSLAWYDRLYHTTTLALHRPTPLLPIASDTSLLRCYSSSAALLVTYHESLKDIELAQSWMLLNGCFFAGVTMLYAIWSSLAVSQSVILDEVMDRVRMCSVVLAVMAERWNAASEFRDTFEQLANPTIRQLVRNLEGRTAHTAVEQDPTLSITSQSIQSPEYLASIPTASWDQNFRLDEEIPSIDINEFFEDILRGRGEFWDNVSYGTG</sequence>
<dbReference type="InterPro" id="IPR036864">
    <property type="entry name" value="Zn2-C6_fun-type_DNA-bd_sf"/>
</dbReference>
<evidence type="ECO:0000256" key="7">
    <source>
        <dbReference type="ARBA" id="ARBA00023242"/>
    </source>
</evidence>
<dbReference type="GO" id="GO:0006351">
    <property type="term" value="P:DNA-templated transcription"/>
    <property type="evidence" value="ECO:0007669"/>
    <property type="project" value="InterPro"/>
</dbReference>
<protein>
    <recommendedName>
        <fullName evidence="10">Zn(2)-C6 fungal-type domain-containing protein</fullName>
    </recommendedName>
</protein>
<keyword evidence="12" id="KW-1185">Reference proteome</keyword>
<accession>A0A3D8QND8</accession>
<organism evidence="11 12">
    <name type="scientific">Coleophoma cylindrospora</name>
    <dbReference type="NCBI Taxonomy" id="1849047"/>
    <lineage>
        <taxon>Eukaryota</taxon>
        <taxon>Fungi</taxon>
        <taxon>Dikarya</taxon>
        <taxon>Ascomycota</taxon>
        <taxon>Pezizomycotina</taxon>
        <taxon>Leotiomycetes</taxon>
        <taxon>Helotiales</taxon>
        <taxon>Dermateaceae</taxon>
        <taxon>Coleophoma</taxon>
    </lineage>
</organism>
<dbReference type="EMBL" id="PDLM01000013">
    <property type="protein sequence ID" value="RDW63307.1"/>
    <property type="molecule type" value="Genomic_DNA"/>
</dbReference>
<comment type="subcellular location">
    <subcellularLocation>
        <location evidence="1">Nucleus</location>
    </subcellularLocation>
</comment>
<proteinExistence type="predicted"/>
<dbReference type="GO" id="GO:0045944">
    <property type="term" value="P:positive regulation of transcription by RNA polymerase II"/>
    <property type="evidence" value="ECO:0007669"/>
    <property type="project" value="TreeGrafter"/>
</dbReference>
<keyword evidence="3" id="KW-0862">Zinc</keyword>
<dbReference type="PANTHER" id="PTHR47782">
    <property type="entry name" value="ZN(II)2CYS6 TRANSCRIPTION FACTOR (EUROFUNG)-RELATED"/>
    <property type="match status" value="1"/>
</dbReference>
<dbReference type="AlphaFoldDB" id="A0A3D8QND8"/>
<dbReference type="SMART" id="SM00066">
    <property type="entry name" value="GAL4"/>
    <property type="match status" value="1"/>
</dbReference>
<comment type="caution">
    <text evidence="11">The sequence shown here is derived from an EMBL/GenBank/DDBJ whole genome shotgun (WGS) entry which is preliminary data.</text>
</comment>
<dbReference type="PROSITE" id="PS50048">
    <property type="entry name" value="ZN2_CY6_FUNGAL_2"/>
    <property type="match status" value="1"/>
</dbReference>
<keyword evidence="5" id="KW-0238">DNA-binding</keyword>
<gene>
    <name evidence="11" type="ORF">BP6252_10852</name>
</gene>
<dbReference type="GO" id="GO:0005634">
    <property type="term" value="C:nucleus"/>
    <property type="evidence" value="ECO:0007669"/>
    <property type="project" value="UniProtKB-SubCell"/>
</dbReference>
<evidence type="ECO:0000256" key="1">
    <source>
        <dbReference type="ARBA" id="ARBA00004123"/>
    </source>
</evidence>
<evidence type="ECO:0000256" key="6">
    <source>
        <dbReference type="ARBA" id="ARBA00023163"/>
    </source>
</evidence>
<dbReference type="InterPro" id="IPR007219">
    <property type="entry name" value="XnlR_reg_dom"/>
</dbReference>
<dbReference type="GO" id="GO:0043565">
    <property type="term" value="F:sequence-specific DNA binding"/>
    <property type="evidence" value="ECO:0007669"/>
    <property type="project" value="TreeGrafter"/>
</dbReference>
<reference evidence="11 12" key="1">
    <citation type="journal article" date="2018" name="IMA Fungus">
        <title>IMA Genome-F 9: Draft genome sequence of Annulohypoxylon stygium, Aspergillus mulundensis, Berkeleyomyces basicola (syn. Thielaviopsis basicola), Ceratocystis smalleyi, two Cercospora beticola strains, Coleophoma cylindrospora, Fusarium fracticaudum, Phialophora cf. hyalina, and Morchella septimelata.</title>
        <authorList>
            <person name="Wingfield B.D."/>
            <person name="Bills G.F."/>
            <person name="Dong Y."/>
            <person name="Huang W."/>
            <person name="Nel W.J."/>
            <person name="Swalarsk-Parry B.S."/>
            <person name="Vaghefi N."/>
            <person name="Wilken P.M."/>
            <person name="An Z."/>
            <person name="de Beer Z.W."/>
            <person name="De Vos L."/>
            <person name="Chen L."/>
            <person name="Duong T.A."/>
            <person name="Gao Y."/>
            <person name="Hammerbacher A."/>
            <person name="Kikkert J.R."/>
            <person name="Li Y."/>
            <person name="Li H."/>
            <person name="Li K."/>
            <person name="Li Q."/>
            <person name="Liu X."/>
            <person name="Ma X."/>
            <person name="Naidoo K."/>
            <person name="Pethybridge S.J."/>
            <person name="Sun J."/>
            <person name="Steenkamp E.T."/>
            <person name="van der Nest M.A."/>
            <person name="van Wyk S."/>
            <person name="Wingfield M.J."/>
            <person name="Xiong C."/>
            <person name="Yue Q."/>
            <person name="Zhang X."/>
        </authorList>
    </citation>
    <scope>NUCLEOTIDE SEQUENCE [LARGE SCALE GENOMIC DNA]</scope>
    <source>
        <strain evidence="11 12">BP6252</strain>
    </source>
</reference>
<dbReference type="InterPro" id="IPR001138">
    <property type="entry name" value="Zn2Cys6_DnaBD"/>
</dbReference>
<keyword evidence="4" id="KW-0805">Transcription regulation</keyword>
<evidence type="ECO:0000313" key="12">
    <source>
        <dbReference type="Proteomes" id="UP000256645"/>
    </source>
</evidence>